<protein>
    <recommendedName>
        <fullName evidence="1">Rab-GAP TBC domain-containing protein</fullName>
    </recommendedName>
</protein>
<dbReference type="Proteomes" id="UP000011082">
    <property type="component" value="Unassembled WGS sequence"/>
</dbReference>
<organism evidence="2 3">
    <name type="scientific">Vittaforma corneae (strain ATCC 50505)</name>
    <name type="common">Microsporidian parasite</name>
    <name type="synonym">Nosema corneum</name>
    <dbReference type="NCBI Taxonomy" id="993615"/>
    <lineage>
        <taxon>Eukaryota</taxon>
        <taxon>Fungi</taxon>
        <taxon>Fungi incertae sedis</taxon>
        <taxon>Microsporidia</taxon>
        <taxon>Nosematidae</taxon>
        <taxon>Vittaforma</taxon>
    </lineage>
</organism>
<evidence type="ECO:0000313" key="2">
    <source>
        <dbReference type="EMBL" id="ELA41932.1"/>
    </source>
</evidence>
<dbReference type="RefSeq" id="XP_007604396.1">
    <property type="nucleotide sequence ID" value="XM_007604334.1"/>
</dbReference>
<proteinExistence type="predicted"/>
<dbReference type="PROSITE" id="PS50086">
    <property type="entry name" value="TBC_RABGAP"/>
    <property type="match status" value="1"/>
</dbReference>
<dbReference type="OrthoDB" id="26371at2759"/>
<sequence length="407" mass="47129">MLTEYDLENKIINDDGSVKAEDLKRECRGGVKASLRHIVYRLLMLGLEHDYTSERESRDVEIYDKLCEQVRSGYSQGQPILYKTASGRQTDRPFDLLLEGFPEYFSSKNGNDACHDYVFIPDPKKSVSMSLVQDVAQTVHAPTGRKTMDLDSSYTQPLIDLEKGSTNICDETRRNVKQIRKDVERISPQFKILKLNEEYDVDVSYIYENVLILYSELFQSTYMQGAESLMVPLIYNFVTYGCSSEKDLKKAEASAFLCYAVMIKGLKRDIEDNQATMISRIKTEMKAKEPAIYDHLFSDIEISLDGLLVRWLNCLFLQEFAFDDCLRIFDFMFSYEPQKLPRLLLYISVAIFGDYKDKFVHQDPNQCGCLELIFAKGRPFTKGASPRDIERIIKKARHYMEEEDHKN</sequence>
<dbReference type="AlphaFoldDB" id="L2GNN3"/>
<dbReference type="InParanoid" id="L2GNN3"/>
<feature type="domain" description="Rab-GAP TBC" evidence="1">
    <location>
        <begin position="30"/>
        <end position="336"/>
    </location>
</feature>
<name>L2GNN3_VITCO</name>
<dbReference type="HOGENOM" id="CLU_676529_0_0_1"/>
<keyword evidence="3" id="KW-1185">Reference proteome</keyword>
<dbReference type="PANTHER" id="PTHR22957">
    <property type="entry name" value="TBC1 DOMAIN FAMILY MEMBER GTPASE-ACTIVATING PROTEIN"/>
    <property type="match status" value="1"/>
</dbReference>
<dbReference type="EMBL" id="JH370136">
    <property type="protein sequence ID" value="ELA41932.1"/>
    <property type="molecule type" value="Genomic_DNA"/>
</dbReference>
<reference evidence="3" key="1">
    <citation type="submission" date="2011-05" db="EMBL/GenBank/DDBJ databases">
        <title>The genome sequence of Vittaforma corneae strain ATCC 50505.</title>
        <authorList>
            <consortium name="The Broad Institute Genome Sequencing Platform"/>
            <person name="Cuomo C."/>
            <person name="Didier E."/>
            <person name="Bowers L."/>
            <person name="Young S.K."/>
            <person name="Zeng Q."/>
            <person name="Gargeya S."/>
            <person name="Fitzgerald M."/>
            <person name="Haas B."/>
            <person name="Abouelleil A."/>
            <person name="Alvarado L."/>
            <person name="Arachchi H.M."/>
            <person name="Berlin A."/>
            <person name="Chapman S.B."/>
            <person name="Gearin G."/>
            <person name="Goldberg J."/>
            <person name="Griggs A."/>
            <person name="Gujja S."/>
            <person name="Hansen M."/>
            <person name="Heiman D."/>
            <person name="Howarth C."/>
            <person name="Larimer J."/>
            <person name="Lui A."/>
            <person name="MacDonald P.J.P."/>
            <person name="McCowen C."/>
            <person name="Montmayeur A."/>
            <person name="Murphy C."/>
            <person name="Neiman D."/>
            <person name="Pearson M."/>
            <person name="Priest M."/>
            <person name="Roberts A."/>
            <person name="Saif S."/>
            <person name="Shea T."/>
            <person name="Sisk P."/>
            <person name="Stolte C."/>
            <person name="Sykes S."/>
            <person name="Wortman J."/>
            <person name="Nusbaum C."/>
            <person name="Birren B."/>
        </authorList>
    </citation>
    <scope>NUCLEOTIDE SEQUENCE [LARGE SCALE GENOMIC DNA]</scope>
    <source>
        <strain evidence="3">ATCC 50505</strain>
    </source>
</reference>
<dbReference type="SMART" id="SM00164">
    <property type="entry name" value="TBC"/>
    <property type="match status" value="1"/>
</dbReference>
<accession>L2GNN3</accession>
<evidence type="ECO:0000313" key="3">
    <source>
        <dbReference type="Proteomes" id="UP000011082"/>
    </source>
</evidence>
<dbReference type="GeneID" id="19881661"/>
<dbReference type="Gene3D" id="1.10.472.80">
    <property type="entry name" value="Ypt/Rab-GAP domain of gyp1p, domain 3"/>
    <property type="match status" value="1"/>
</dbReference>
<evidence type="ECO:0000259" key="1">
    <source>
        <dbReference type="PROSITE" id="PS50086"/>
    </source>
</evidence>
<gene>
    <name evidence="2" type="ORF">VICG_00949</name>
</gene>
<dbReference type="SUPFAM" id="SSF47923">
    <property type="entry name" value="Ypt/Rab-GAP domain of gyp1p"/>
    <property type="match status" value="2"/>
</dbReference>
<dbReference type="VEuPathDB" id="MicrosporidiaDB:VICG_00949"/>
<dbReference type="InterPro" id="IPR000195">
    <property type="entry name" value="Rab-GAP-TBC_dom"/>
</dbReference>
<dbReference type="GO" id="GO:0005096">
    <property type="term" value="F:GTPase activator activity"/>
    <property type="evidence" value="ECO:0007669"/>
    <property type="project" value="TreeGrafter"/>
</dbReference>
<dbReference type="Pfam" id="PF00566">
    <property type="entry name" value="RabGAP-TBC"/>
    <property type="match status" value="1"/>
</dbReference>
<dbReference type="InterPro" id="IPR035969">
    <property type="entry name" value="Rab-GAP_TBC_sf"/>
</dbReference>